<dbReference type="STRING" id="485917.Phep_0242"/>
<dbReference type="GO" id="GO:0006816">
    <property type="term" value="P:calcium ion transport"/>
    <property type="evidence" value="ECO:0007669"/>
    <property type="project" value="TreeGrafter"/>
</dbReference>
<evidence type="ECO:0000256" key="2">
    <source>
        <dbReference type="ARBA" id="ARBA00022692"/>
    </source>
</evidence>
<dbReference type="SMART" id="SM00089">
    <property type="entry name" value="PKD"/>
    <property type="match status" value="6"/>
</dbReference>
<dbReference type="CDD" id="cd00146">
    <property type="entry name" value="PKD"/>
    <property type="match status" value="2"/>
</dbReference>
<gene>
    <name evidence="8" type="ordered locus">Phep_0242</name>
</gene>
<dbReference type="OrthoDB" id="7794186at2"/>
<name>C6XYY6_PEDHD</name>
<keyword evidence="6" id="KW-0732">Signal</keyword>
<feature type="domain" description="PKD" evidence="7">
    <location>
        <begin position="1816"/>
        <end position="1877"/>
    </location>
</feature>
<evidence type="ECO:0000313" key="8">
    <source>
        <dbReference type="EMBL" id="ACU02468.1"/>
    </source>
</evidence>
<dbReference type="eggNOG" id="COG3291">
    <property type="taxonomic scope" value="Bacteria"/>
</dbReference>
<dbReference type="InterPro" id="IPR045828">
    <property type="entry name" value="PKD_Bacteroidetes"/>
</dbReference>
<dbReference type="GO" id="GO:0005261">
    <property type="term" value="F:monoatomic cation channel activity"/>
    <property type="evidence" value="ECO:0007669"/>
    <property type="project" value="TreeGrafter"/>
</dbReference>
<evidence type="ECO:0000256" key="5">
    <source>
        <dbReference type="ARBA" id="ARBA00023136"/>
    </source>
</evidence>
<keyword evidence="2" id="KW-0812">Transmembrane</keyword>
<dbReference type="InterPro" id="IPR035986">
    <property type="entry name" value="PKD_dom_sf"/>
</dbReference>
<feature type="domain" description="PKD" evidence="7">
    <location>
        <begin position="1541"/>
        <end position="1608"/>
    </location>
</feature>
<keyword evidence="3" id="KW-0677">Repeat</keyword>
<dbReference type="Pfam" id="PF13585">
    <property type="entry name" value="CHU_C"/>
    <property type="match status" value="1"/>
</dbReference>
<dbReference type="Pfam" id="PF18911">
    <property type="entry name" value="PKD_4"/>
    <property type="match status" value="3"/>
</dbReference>
<dbReference type="Proteomes" id="UP000000852">
    <property type="component" value="Chromosome"/>
</dbReference>
<evidence type="ECO:0000256" key="6">
    <source>
        <dbReference type="SAM" id="SignalP"/>
    </source>
</evidence>
<protein>
    <submittedName>
        <fullName evidence="8">PKD domain containing protein</fullName>
    </submittedName>
</protein>
<dbReference type="PANTHER" id="PTHR46730">
    <property type="entry name" value="POLYCYSTIN-1"/>
    <property type="match status" value="1"/>
</dbReference>
<comment type="subcellular location">
    <subcellularLocation>
        <location evidence="1">Membrane</location>
        <topology evidence="1">Multi-pass membrane protein</topology>
    </subcellularLocation>
</comment>
<dbReference type="InterPro" id="IPR022409">
    <property type="entry name" value="PKD/Chitinase_dom"/>
</dbReference>
<dbReference type="Pfam" id="PF19406">
    <property type="entry name" value="PKD_5"/>
    <property type="match status" value="2"/>
</dbReference>
<sequence length="1987" mass="210394">MVKRLLFFTFALLFLQISEAFSQITIGTVDAGPYTPGSSIAATFSINPTTCINRDNQFDLVLVSPAGVELSTIGSYTGFYTTFINGTIPQGTLPGTGYKLRIKTTSPVLTPIAESNTFEIKTGTAITAAVSSAPVITAPYIFGYCPGRPNAVFNFTNQSTATSTVTGTIKNELSGSIDANLTFTTAIQSFTASFAHYTVSIKAQMPDGTIGTRAYMVINNNVFNNFSTSGSNAFVCLPGGFLQYGVDVNGPTGIQNNYPGNTYQIMWGDGVTDTYTFCDLKSGSVQHEYLRSSCGNPPYSTGGGTVYNVFGINISVVSPCGQVGGAISTYVRVVDKPVNKFSHPAAACTGRPVTFVNNSILGQDPGSNSQVCSNNNVTYNWYVDGQIVLAGVPRSTNLVHTFPTHGVHDVKLESVTSGSCEGAAITQQICIQDPPQPAFDFNGAPQTGCAPFTIQARDLSVIDNICNANNAYNWIVNGPAGVQITNQGDKNPIFKFNNPGTYTIILEIQTASCGTVRTQIPQQIVLADGAPVATLSDNVTLCALNTFTFDNNTGPTRTILTGTQQDLATTYTWSVTESDGSALAPGDFSFEGGTDLHTKFPIIKFNQFKTYRIKVVHVNSCGQTDDFQLITFSPSPVPNVVTNANPICYDGVINLQGSITGGAYASFEWVGNGGSFSPATGNLTTTYTPSIAERNAGTTTIILRVNTGLQGACARVEFPLVVNIRPNNTGTNATQQICTGNTVSHTPASTVVGSTYSWTVSNPDGNATGQLPGSGTAITDVIINNSATANAVVIYTITPLSNGCSGVPYTFTVTITPRPVLTAIAAKSTICSNESSAITLSSNLLNTRYTWTSSVTGNITGNNSVNTQTANSIIDDILINNSTTQGSVTYTITPFSATGCPGTPVSVTVNVDPALTVANAGADKSICATTSYTMEGNTANVGTGTWTPVSANASGVTFANPNSPTTVVNGLSPGNSYTFRWTIDATSACSPTFDEVTITVNEPTIPGTTAGTPTIVCANNNTGTISLSGNIGNVIRWESSLDGNTWIPIAGNNTTTTYTFNNLTVSTQFRAVVQNGGCTVENSTGTTITVSPASTIATAGADQVLCNEPTATLDGNTPAAGETGVWTHASGSPIAVITDPANPKTTVTGLTPGQTYRFVWTITGNAPCGPTFDDVTIRNNPPIVQNISSTSAVVCNGQEVLLNGSAPTGGDGTNYTYSWEIKVDTGPWNLINNATDKDLIITLTTPGTVSFRRIVTSGGCTSTSNEYSIVVQPAITGNNISADQIICSGTTPALLTGPAPTGGGGTFTYQWQSSPDGTVWTNIGGANDIDYQPTALTTTTFYRRNASTLACGSLQVPSNTVKITVNPNAKAEFTWTNDKGCVPFTLPVTVVHYVDRNATYTWYANTTVIGTGTTFPVYTIQNSNESVTIRLVVTSSLGCSQDEFSHVFSTNQAVPASFTQNTTEGCGPLPVNFVNTSDLTAGATFSWDFGNGTSSTQANPGTVTYQAEATGKDTTYVVTLTATTSCGSNSVTSTVLVKAKPVAIFSPSRTDGCSPMLVNFTNTSPGGAGTTYFYDFGDGSPVIQRPDKSPVQHTYNTTVTTTFRATLTVVNECGTDIRAYNIRVAPQNITPELVVDANEKEGCAPHTVNFDNNSIGASRFTFDFGDGSPIQTVLTTGRVPHVYTMPGTFTITMTAYNSCSEISTTETVTVLPQPIADFDAVNKLGCTGLAVKFTNNTQNGVSYLWDFGDGSPTSTEVEPTHVYTGSQEYYTVTLTAVNNLGCPMTVTKTNFIHIVQPPVAAFNVNPSTLISIPDYTFNFEDQSTNTPTIWEWDFGDGTSSALRNPSHTYLDTGTYKVTLKVTNQQGCFTTTFKNVTIKGVPGYLFVPNSFIPGDTRPELREFRAKGSGIANWRFSIFNKWGQLLWETTKLEEGRPAEGWDGTFKGQPMPQGVYFWKIDVQMINGTEWKGMTYDKSVPKRTGPIHLIR</sequence>
<feature type="domain" description="PKD" evidence="7">
    <location>
        <begin position="1660"/>
        <end position="1710"/>
    </location>
</feature>
<dbReference type="PROSITE" id="PS50093">
    <property type="entry name" value="PKD"/>
    <property type="match status" value="5"/>
</dbReference>
<dbReference type="PANTHER" id="PTHR46730:SF4">
    <property type="entry name" value="POLYCYSTIC KIDNEY DISEASE PROTEIN 1-LIKE 1"/>
    <property type="match status" value="1"/>
</dbReference>
<feature type="domain" description="PKD" evidence="7">
    <location>
        <begin position="1454"/>
        <end position="1544"/>
    </location>
</feature>
<dbReference type="InterPro" id="IPR000601">
    <property type="entry name" value="PKD_dom"/>
</dbReference>
<evidence type="ECO:0000313" key="9">
    <source>
        <dbReference type="Proteomes" id="UP000000852"/>
    </source>
</evidence>
<dbReference type="EMBL" id="CP001681">
    <property type="protein sequence ID" value="ACU02468.1"/>
    <property type="molecule type" value="Genomic_DNA"/>
</dbReference>
<feature type="signal peptide" evidence="6">
    <location>
        <begin position="1"/>
        <end position="20"/>
    </location>
</feature>
<feature type="chain" id="PRO_5002974597" evidence="6">
    <location>
        <begin position="21"/>
        <end position="1987"/>
    </location>
</feature>
<feature type="domain" description="PKD" evidence="7">
    <location>
        <begin position="1735"/>
        <end position="1792"/>
    </location>
</feature>
<dbReference type="SUPFAM" id="SSF49299">
    <property type="entry name" value="PKD domain"/>
    <property type="match status" value="6"/>
</dbReference>
<evidence type="ECO:0000256" key="4">
    <source>
        <dbReference type="ARBA" id="ARBA00022989"/>
    </source>
</evidence>
<evidence type="ECO:0000256" key="1">
    <source>
        <dbReference type="ARBA" id="ARBA00004141"/>
    </source>
</evidence>
<dbReference type="HOGENOM" id="CLU_240055_0_0_10"/>
<keyword evidence="9" id="KW-1185">Reference proteome</keyword>
<organism evidence="8 9">
    <name type="scientific">Pedobacter heparinus (strain ATCC 13125 / DSM 2366 / CIP 104194 / JCM 7457 / NBRC 12017 / NCIMB 9290 / NRRL B-14731 / HIM 762-3)</name>
    <dbReference type="NCBI Taxonomy" id="485917"/>
    <lineage>
        <taxon>Bacteria</taxon>
        <taxon>Pseudomonadati</taxon>
        <taxon>Bacteroidota</taxon>
        <taxon>Sphingobacteriia</taxon>
        <taxon>Sphingobacteriales</taxon>
        <taxon>Sphingobacteriaceae</taxon>
        <taxon>Pedobacter</taxon>
    </lineage>
</organism>
<evidence type="ECO:0000256" key="3">
    <source>
        <dbReference type="ARBA" id="ARBA00022737"/>
    </source>
</evidence>
<proteinExistence type="predicted"/>
<evidence type="ECO:0000259" key="7">
    <source>
        <dbReference type="PROSITE" id="PS50093"/>
    </source>
</evidence>
<dbReference type="Pfam" id="PF00801">
    <property type="entry name" value="PKD"/>
    <property type="match status" value="1"/>
</dbReference>
<dbReference type="GO" id="GO:0005886">
    <property type="term" value="C:plasma membrane"/>
    <property type="evidence" value="ECO:0007669"/>
    <property type="project" value="TreeGrafter"/>
</dbReference>
<reference evidence="8 9" key="1">
    <citation type="journal article" date="2009" name="Stand. Genomic Sci.">
        <title>Complete genome sequence of Pedobacter heparinus type strain (HIM 762-3).</title>
        <authorList>
            <person name="Han C."/>
            <person name="Spring S."/>
            <person name="Lapidus A."/>
            <person name="Del Rio T.G."/>
            <person name="Tice H."/>
            <person name="Copeland A."/>
            <person name="Cheng J.F."/>
            <person name="Lucas S."/>
            <person name="Chen F."/>
            <person name="Nolan M."/>
            <person name="Bruce D."/>
            <person name="Goodwin L."/>
            <person name="Pitluck S."/>
            <person name="Ivanova N."/>
            <person name="Mavromatis K."/>
            <person name="Mikhailova N."/>
            <person name="Pati A."/>
            <person name="Chen A."/>
            <person name="Palaniappan K."/>
            <person name="Land M."/>
            <person name="Hauser L."/>
            <person name="Chang Y.J."/>
            <person name="Jeffries C.C."/>
            <person name="Saunders E."/>
            <person name="Chertkov O."/>
            <person name="Brettin T."/>
            <person name="Goker M."/>
            <person name="Rohde M."/>
            <person name="Bristow J."/>
            <person name="Eisen J.A."/>
            <person name="Markowitz V."/>
            <person name="Hugenholtz P."/>
            <person name="Kyrpides N.C."/>
            <person name="Klenk H.P."/>
            <person name="Detter J.C."/>
        </authorList>
    </citation>
    <scope>NUCLEOTIDE SEQUENCE [LARGE SCALE GENOMIC DNA]</scope>
    <source>
        <strain evidence="9">ATCC 13125 / DSM 2366 / CIP 104194 / JCM 7457 / NBRC 12017 / NCIMB 9290 / NRRL B-14731 / HIM 762-3</strain>
    </source>
</reference>
<keyword evidence="4" id="KW-1133">Transmembrane helix</keyword>
<keyword evidence="5" id="KW-0472">Membrane</keyword>
<accession>C6XYY6</accession>
<dbReference type="InterPro" id="IPR013783">
    <property type="entry name" value="Ig-like_fold"/>
</dbReference>
<dbReference type="Gene3D" id="2.60.40.10">
    <property type="entry name" value="Immunoglobulins"/>
    <property type="match status" value="10"/>
</dbReference>
<dbReference type="KEGG" id="phe:Phep_0242"/>